<dbReference type="EMBL" id="SOMN01000032">
    <property type="protein sequence ID" value="TFE23685.1"/>
    <property type="molecule type" value="Genomic_DNA"/>
</dbReference>
<dbReference type="PRINTS" id="PR00081">
    <property type="entry name" value="GDHRDH"/>
</dbReference>
<dbReference type="Proteomes" id="UP000297900">
    <property type="component" value="Unassembled WGS sequence"/>
</dbReference>
<proteinExistence type="inferred from homology"/>
<dbReference type="OrthoDB" id="5786478at2"/>
<dbReference type="SUPFAM" id="SSF51735">
    <property type="entry name" value="NAD(P)-binding Rossmann-fold domains"/>
    <property type="match status" value="1"/>
</dbReference>
<name>A0A4Y8LWN9_9BACL</name>
<accession>A0A4Y8LWN9</accession>
<dbReference type="RefSeq" id="WP_135153737.1">
    <property type="nucleotide sequence ID" value="NZ_SOMN01000032.1"/>
</dbReference>
<dbReference type="Pfam" id="PF00106">
    <property type="entry name" value="adh_short"/>
    <property type="match status" value="1"/>
</dbReference>
<dbReference type="GO" id="GO:0016616">
    <property type="term" value="F:oxidoreductase activity, acting on the CH-OH group of donors, NAD or NADP as acceptor"/>
    <property type="evidence" value="ECO:0007669"/>
    <property type="project" value="TreeGrafter"/>
</dbReference>
<evidence type="ECO:0000313" key="2">
    <source>
        <dbReference type="EMBL" id="TFE23685.1"/>
    </source>
</evidence>
<dbReference type="InterPro" id="IPR036291">
    <property type="entry name" value="NAD(P)-bd_dom_sf"/>
</dbReference>
<dbReference type="InterPro" id="IPR002347">
    <property type="entry name" value="SDR_fam"/>
</dbReference>
<dbReference type="PRINTS" id="PR00080">
    <property type="entry name" value="SDRFAMILY"/>
</dbReference>
<dbReference type="PANTHER" id="PTHR45458">
    <property type="entry name" value="SHORT-CHAIN DEHYDROGENASE/REDUCTASE SDR"/>
    <property type="match status" value="1"/>
</dbReference>
<dbReference type="CDD" id="cd05325">
    <property type="entry name" value="carb_red_sniffer_like_SDR_c"/>
    <property type="match status" value="1"/>
</dbReference>
<protein>
    <submittedName>
        <fullName evidence="2">SDR family oxidoreductase</fullName>
    </submittedName>
</protein>
<comment type="similarity">
    <text evidence="1">Belongs to the short-chain dehydrogenases/reductases (SDR) family.</text>
</comment>
<organism evidence="2 3">
    <name type="scientific">Cohnella luojiensis</name>
    <dbReference type="NCBI Taxonomy" id="652876"/>
    <lineage>
        <taxon>Bacteria</taxon>
        <taxon>Bacillati</taxon>
        <taxon>Bacillota</taxon>
        <taxon>Bacilli</taxon>
        <taxon>Bacillales</taxon>
        <taxon>Paenibacillaceae</taxon>
        <taxon>Cohnella</taxon>
    </lineage>
</organism>
<reference evidence="2 3" key="1">
    <citation type="submission" date="2019-03" db="EMBL/GenBank/DDBJ databases">
        <title>Cohnella endophytica sp. nov., a novel endophytic bacterium isolated from bark of Sonneratia apetala.</title>
        <authorList>
            <person name="Tuo L."/>
        </authorList>
    </citation>
    <scope>NUCLEOTIDE SEQUENCE [LARGE SCALE GENOMIC DNA]</scope>
    <source>
        <strain evidence="2 3">CCTCC AB 208254</strain>
    </source>
</reference>
<dbReference type="InterPro" id="IPR052184">
    <property type="entry name" value="SDR_enzymes"/>
</dbReference>
<keyword evidence="3" id="KW-1185">Reference proteome</keyword>
<comment type="caution">
    <text evidence="2">The sequence shown here is derived from an EMBL/GenBank/DDBJ whole genome shotgun (WGS) entry which is preliminary data.</text>
</comment>
<evidence type="ECO:0000256" key="1">
    <source>
        <dbReference type="RuleBase" id="RU000363"/>
    </source>
</evidence>
<dbReference type="Gene3D" id="3.40.50.720">
    <property type="entry name" value="NAD(P)-binding Rossmann-like Domain"/>
    <property type="match status" value="1"/>
</dbReference>
<evidence type="ECO:0000313" key="3">
    <source>
        <dbReference type="Proteomes" id="UP000297900"/>
    </source>
</evidence>
<dbReference type="AlphaFoldDB" id="A0A4Y8LWN9"/>
<sequence length="233" mass="25212">MNILITGAGRGLGLQLTMLAAKRGNQVVVCVREVSDTSEGLWALAARHPDQVRIESMNVTLENEVAELADKLSKESAKLDGVINNAGVLLGREHKIGTLPMNLLKSTFDVNLYGPMNVMKHMSSLMSDHSGANVINISSEAGSMASGYGGDYPYAISKTALNMFSKQLNDELRPRGIRVLSVHPGWIRTDMGGDQAPMEASESASGILDLMERKTVVDEELFFVDYSGRAMPV</sequence>
<dbReference type="PANTHER" id="PTHR45458:SF1">
    <property type="entry name" value="SHORT CHAIN DEHYDROGENASE"/>
    <property type="match status" value="1"/>
</dbReference>
<gene>
    <name evidence="2" type="ORF">E2980_18610</name>
</gene>